<evidence type="ECO:0000313" key="16">
    <source>
        <dbReference type="EMBL" id="CUB06737.1"/>
    </source>
</evidence>
<dbReference type="InterPro" id="IPR004511">
    <property type="entry name" value="PAPS/APS_Rdtase"/>
</dbReference>
<evidence type="ECO:0000256" key="11">
    <source>
        <dbReference type="ARBA" id="ARBA00030894"/>
    </source>
</evidence>
<comment type="similarity">
    <text evidence="1 14">Belongs to the PAPS reductase family. CysH subfamily.</text>
</comment>
<feature type="binding site" evidence="14">
    <location>
        <position position="206"/>
    </location>
    <ligand>
        <name>[4Fe-4S] cluster</name>
        <dbReference type="ChEBI" id="CHEBI:49883"/>
    </ligand>
</feature>
<keyword evidence="4 14" id="KW-0560">Oxidoreductase</keyword>
<evidence type="ECO:0000256" key="10">
    <source>
        <dbReference type="ARBA" id="ARBA00029514"/>
    </source>
</evidence>
<dbReference type="EMBL" id="CYHH01000004">
    <property type="protein sequence ID" value="CUB06737.1"/>
    <property type="molecule type" value="Genomic_DNA"/>
</dbReference>
<evidence type="ECO:0000256" key="5">
    <source>
        <dbReference type="ARBA" id="ARBA00023004"/>
    </source>
</evidence>
<accession>A0A0K6ITT9</accession>
<dbReference type="GO" id="GO:0004604">
    <property type="term" value="F:phosphoadenylyl-sulfate reductase (thioredoxin) activity"/>
    <property type="evidence" value="ECO:0007669"/>
    <property type="project" value="UniProtKB-UniRule"/>
</dbReference>
<dbReference type="GO" id="GO:0019344">
    <property type="term" value="P:cysteine biosynthetic process"/>
    <property type="evidence" value="ECO:0007669"/>
    <property type="project" value="InterPro"/>
</dbReference>
<dbReference type="InterPro" id="IPR014729">
    <property type="entry name" value="Rossmann-like_a/b/a_fold"/>
</dbReference>
<dbReference type="EC" id="1.8.4.10" evidence="9 14"/>
<evidence type="ECO:0000313" key="17">
    <source>
        <dbReference type="Proteomes" id="UP000182108"/>
    </source>
</evidence>
<evidence type="ECO:0000256" key="9">
    <source>
        <dbReference type="ARBA" id="ARBA00024386"/>
    </source>
</evidence>
<dbReference type="PIRSF" id="PIRSF000857">
    <property type="entry name" value="PAPS_reductase"/>
    <property type="match status" value="1"/>
</dbReference>
<dbReference type="RefSeq" id="WP_055423224.1">
    <property type="nucleotide sequence ID" value="NZ_CYHH01000004.1"/>
</dbReference>
<feature type="domain" description="Phosphoadenosine phosphosulphate reductase" evidence="15">
    <location>
        <begin position="38"/>
        <end position="212"/>
    </location>
</feature>
<dbReference type="CDD" id="cd23945">
    <property type="entry name" value="PAPS_reductase"/>
    <property type="match status" value="1"/>
</dbReference>
<keyword evidence="2 14" id="KW-0963">Cytoplasm</keyword>
<comment type="subcellular location">
    <subcellularLocation>
        <location evidence="14">Cytoplasm</location>
    </subcellularLocation>
</comment>
<feature type="binding site" evidence="14">
    <location>
        <position position="209"/>
    </location>
    <ligand>
        <name>[4Fe-4S] cluster</name>
        <dbReference type="ChEBI" id="CHEBI:49883"/>
    </ligand>
</feature>
<evidence type="ECO:0000256" key="2">
    <source>
        <dbReference type="ARBA" id="ARBA00022490"/>
    </source>
</evidence>
<gene>
    <name evidence="14" type="primary">cysH</name>
    <name evidence="16" type="ORF">Ga0061068_10419</name>
</gene>
<reference evidence="17" key="1">
    <citation type="submission" date="2015-08" db="EMBL/GenBank/DDBJ databases">
        <authorList>
            <person name="Babu N.S."/>
            <person name="Beckwith C.J."/>
            <person name="Beseler K.G."/>
            <person name="Brison A."/>
            <person name="Carone J.V."/>
            <person name="Caskin T.P."/>
            <person name="Diamond M."/>
            <person name="Durham M.E."/>
            <person name="Foxe J.M."/>
            <person name="Go M."/>
            <person name="Henderson B.A."/>
            <person name="Jones I.B."/>
            <person name="McGettigan J.A."/>
            <person name="Micheletti S.J."/>
            <person name="Nasrallah M.E."/>
            <person name="Ortiz D."/>
            <person name="Piller C.R."/>
            <person name="Privatt S.R."/>
            <person name="Schneider S.L."/>
            <person name="Sharp S."/>
            <person name="Smith T.C."/>
            <person name="Stanton J.D."/>
            <person name="Ullery H.E."/>
            <person name="Wilson R.J."/>
            <person name="Serrano M.G."/>
            <person name="Buck G."/>
            <person name="Lee V."/>
            <person name="Wang Y."/>
            <person name="Carvalho R."/>
            <person name="Voegtly L."/>
            <person name="Shi R."/>
            <person name="Duckworth R."/>
            <person name="Johnson A."/>
            <person name="Loviza R."/>
            <person name="Walstead R."/>
            <person name="Shah Z."/>
            <person name="Kiflezghi M."/>
            <person name="Wade K."/>
            <person name="Ball S.L."/>
            <person name="Bradley K.W."/>
            <person name="Asai D.J."/>
            <person name="Bowman C.A."/>
            <person name="Russell D.A."/>
            <person name="Pope W.H."/>
            <person name="Jacobs-Sera D."/>
            <person name="Hendrix R.W."/>
            <person name="Hatfull G.F."/>
        </authorList>
    </citation>
    <scope>NUCLEOTIDE SEQUENCE [LARGE SCALE GENOMIC DNA]</scope>
    <source>
        <strain evidence="17">JCM 19170</strain>
    </source>
</reference>
<dbReference type="PANTHER" id="PTHR46482">
    <property type="entry name" value="5'-ADENYLYLSULFATE REDUCTASE 3, CHLOROPLASTIC"/>
    <property type="match status" value="1"/>
</dbReference>
<evidence type="ECO:0000256" key="12">
    <source>
        <dbReference type="ARBA" id="ARBA00032041"/>
    </source>
</evidence>
<evidence type="ECO:0000256" key="14">
    <source>
        <dbReference type="HAMAP-Rule" id="MF_00063"/>
    </source>
</evidence>
<evidence type="ECO:0000256" key="4">
    <source>
        <dbReference type="ARBA" id="ARBA00023002"/>
    </source>
</evidence>
<keyword evidence="5 14" id="KW-0408">Iron</keyword>
<dbReference type="Gene3D" id="3.40.50.620">
    <property type="entry name" value="HUPs"/>
    <property type="match status" value="1"/>
</dbReference>
<proteinExistence type="inferred from homology"/>
<dbReference type="PANTHER" id="PTHR46482:SF9">
    <property type="entry name" value="5'-ADENYLYLSULFATE REDUCTASE 1, CHLOROPLASTIC"/>
    <property type="match status" value="1"/>
</dbReference>
<dbReference type="NCBIfam" id="TIGR02055">
    <property type="entry name" value="APS_reductase"/>
    <property type="match status" value="1"/>
</dbReference>
<dbReference type="HAMAP" id="MF_00063">
    <property type="entry name" value="CysH"/>
    <property type="match status" value="1"/>
</dbReference>
<feature type="binding site" evidence="14">
    <location>
        <position position="124"/>
    </location>
    <ligand>
        <name>[4Fe-4S] cluster</name>
        <dbReference type="ChEBI" id="CHEBI:49883"/>
    </ligand>
</feature>
<evidence type="ECO:0000259" key="15">
    <source>
        <dbReference type="Pfam" id="PF01507"/>
    </source>
</evidence>
<name>A0A0K6ITT9_9PROT</name>
<dbReference type="InterPro" id="IPR011798">
    <property type="entry name" value="APS_reductase"/>
</dbReference>
<dbReference type="GO" id="GO:0051539">
    <property type="term" value="F:4 iron, 4 sulfur cluster binding"/>
    <property type="evidence" value="ECO:0007669"/>
    <property type="project" value="UniProtKB-UniRule"/>
</dbReference>
<protein>
    <recommendedName>
        <fullName evidence="10 14">Adenosine 5'-phosphosulfate reductase</fullName>
        <shortName evidence="14">APS reductase</shortName>
        <ecNumber evidence="9 14">1.8.4.10</ecNumber>
    </recommendedName>
    <alternativeName>
        <fullName evidence="12 14">5'-adenylylsulfate reductase</fullName>
    </alternativeName>
    <alternativeName>
        <fullName evidence="11 14">Thioredoxin-dependent 5'-adenylylsulfate reductase</fullName>
    </alternativeName>
</protein>
<evidence type="ECO:0000256" key="6">
    <source>
        <dbReference type="ARBA" id="ARBA00023014"/>
    </source>
</evidence>
<dbReference type="Pfam" id="PF01507">
    <property type="entry name" value="PAPS_reduct"/>
    <property type="match status" value="1"/>
</dbReference>
<dbReference type="GO" id="GO:0019379">
    <property type="term" value="P:sulfate assimilation, phosphoadenylyl sulfate reduction by phosphoadenylyl-sulfate reductase (thioredoxin)"/>
    <property type="evidence" value="ECO:0007669"/>
    <property type="project" value="UniProtKB-UniRule"/>
</dbReference>
<keyword evidence="3 14" id="KW-0479">Metal-binding</keyword>
<organism evidence="16 17">
    <name type="scientific">Tepidiphilus thermophilus</name>
    <dbReference type="NCBI Taxonomy" id="876478"/>
    <lineage>
        <taxon>Bacteria</taxon>
        <taxon>Pseudomonadati</taxon>
        <taxon>Pseudomonadota</taxon>
        <taxon>Hydrogenophilia</taxon>
        <taxon>Hydrogenophilales</taxon>
        <taxon>Hydrogenophilaceae</taxon>
        <taxon>Tepidiphilus</taxon>
    </lineage>
</organism>
<comment type="pathway">
    <text evidence="8 14">Sulfur metabolism; hydrogen sulfide biosynthesis; sulfite from sulfate.</text>
</comment>
<dbReference type="GO" id="GO:0046872">
    <property type="term" value="F:metal ion binding"/>
    <property type="evidence" value="ECO:0007669"/>
    <property type="project" value="UniProtKB-KW"/>
</dbReference>
<evidence type="ECO:0000256" key="8">
    <source>
        <dbReference type="ARBA" id="ARBA00024327"/>
    </source>
</evidence>
<keyword evidence="17" id="KW-1185">Reference proteome</keyword>
<dbReference type="OrthoDB" id="9794018at2"/>
<evidence type="ECO:0000256" key="1">
    <source>
        <dbReference type="ARBA" id="ARBA00009732"/>
    </source>
</evidence>
<dbReference type="AlphaFoldDB" id="A0A0K6ITT9"/>
<comment type="catalytic activity">
    <reaction evidence="13 14">
        <text>[thioredoxin]-disulfide + sulfite + AMP + 2 H(+) = adenosine 5'-phosphosulfate + [thioredoxin]-dithiol</text>
        <dbReference type="Rhea" id="RHEA:21976"/>
        <dbReference type="Rhea" id="RHEA-COMP:10698"/>
        <dbReference type="Rhea" id="RHEA-COMP:10700"/>
        <dbReference type="ChEBI" id="CHEBI:15378"/>
        <dbReference type="ChEBI" id="CHEBI:17359"/>
        <dbReference type="ChEBI" id="CHEBI:29950"/>
        <dbReference type="ChEBI" id="CHEBI:50058"/>
        <dbReference type="ChEBI" id="CHEBI:58243"/>
        <dbReference type="ChEBI" id="CHEBI:456215"/>
        <dbReference type="EC" id="1.8.4.10"/>
    </reaction>
</comment>
<feature type="active site" description="Nucleophile; cysteine thiosulfonate intermediate" evidence="14">
    <location>
        <position position="234"/>
    </location>
</feature>
<dbReference type="SUPFAM" id="SSF52402">
    <property type="entry name" value="Adenine nucleotide alpha hydrolases-like"/>
    <property type="match status" value="1"/>
</dbReference>
<evidence type="ECO:0000256" key="7">
    <source>
        <dbReference type="ARBA" id="ARBA00024298"/>
    </source>
</evidence>
<dbReference type="GO" id="GO:0043866">
    <property type="term" value="F:adenylyl-sulfate reductase (thioredoxin) activity"/>
    <property type="evidence" value="ECO:0007669"/>
    <property type="project" value="UniProtKB-EC"/>
</dbReference>
<evidence type="ECO:0000256" key="13">
    <source>
        <dbReference type="ARBA" id="ARBA00048441"/>
    </source>
</evidence>
<comment type="function">
    <text evidence="7 14">Catalyzes the formation of sulfite from adenosine 5'-phosphosulfate (APS) using thioredoxin as an electron donor.</text>
</comment>
<evidence type="ECO:0000256" key="3">
    <source>
        <dbReference type="ARBA" id="ARBA00022723"/>
    </source>
</evidence>
<keyword evidence="6 14" id="KW-0411">Iron-sulfur</keyword>
<dbReference type="GO" id="GO:0005737">
    <property type="term" value="C:cytoplasm"/>
    <property type="evidence" value="ECO:0007669"/>
    <property type="project" value="UniProtKB-SubCell"/>
</dbReference>
<comment type="cofactor">
    <cofactor evidence="14">
        <name>[4Fe-4S] cluster</name>
        <dbReference type="ChEBI" id="CHEBI:49883"/>
    </cofactor>
    <text evidence="14">Binds 1 [4Fe-4S] cluster per subunit.</text>
</comment>
<dbReference type="GO" id="GO:0070814">
    <property type="term" value="P:hydrogen sulfide biosynthetic process"/>
    <property type="evidence" value="ECO:0007669"/>
    <property type="project" value="UniProtKB-UniRule"/>
</dbReference>
<dbReference type="NCBIfam" id="NF002537">
    <property type="entry name" value="PRK02090.1"/>
    <property type="match status" value="1"/>
</dbReference>
<feature type="binding site" evidence="14">
    <location>
        <position position="123"/>
    </location>
    <ligand>
        <name>[4Fe-4S] cluster</name>
        <dbReference type="ChEBI" id="CHEBI:49883"/>
    </ligand>
</feature>
<dbReference type="Proteomes" id="UP000182108">
    <property type="component" value="Unassembled WGS sequence"/>
</dbReference>
<sequence length="247" mass="27725">MSDPTRPRLDAAELAALDKKTEAAIALLERIAREHAPAVLASSLGAEDMVLTDLIARHAPSIGLFVLDTGRLHEETYALIARVEAHYGLRLQLFAPQAEDVEAFVARHGINGFYDSLEARLACCDARKVRPLARALAGKRAWITGMRREQSPTRSDLPPEQWDEAHGLAKFNPLADWSARDVWAYLRHHGVPFHPLHERFYPSIGCAPCTRAVAVGEDPRAGRWWWERPEHKECGLHRRPVLTGETR</sequence>
<dbReference type="InterPro" id="IPR002500">
    <property type="entry name" value="PAPS_reduct_dom"/>
</dbReference>